<dbReference type="Proteomes" id="UP000256429">
    <property type="component" value="Unassembled WGS sequence"/>
</dbReference>
<sequence>MQTQTQNFTDLKNSKVVNRIFKNVIGLSIVAFFASCVPGGDNDLEILEAQPDGIALNNRFENNREDAMEEFILDAVAGGMITGSQGTQVTFQPNSFGINGSPVTGNVTVQLIEIYDKASILLNNKSTLGKRVNGDKEALKSAGEFFINAKQGANELELLAPAIVTSRNINPADADFGMALFTAGEDLNDTEDWVEVEEEIQLKEADGTNGVSVTYNFNLGDFGWSNLDRWYSFTGPKTELFIDVPEGYNGDNCAVFLYYDNENTAIARMDTWNETEEMFAEHYGLIPVGLEVHIIMVAEIEGQLHYAMQGTTIVDNHIEVISGLSPISQTALESLINALP</sequence>
<protein>
    <submittedName>
        <fullName evidence="1">Uncharacterized protein</fullName>
    </submittedName>
</protein>
<dbReference type="AlphaFoldDB" id="A0A3D9RMQ0"/>
<comment type="caution">
    <text evidence="1">The sequence shown here is derived from an EMBL/GenBank/DDBJ whole genome shotgun (WGS) entry which is preliminary data.</text>
</comment>
<dbReference type="RefSeq" id="WP_115881716.1">
    <property type="nucleotide sequence ID" value="NZ_QTTQ01000011.1"/>
</dbReference>
<reference evidence="1 2" key="1">
    <citation type="submission" date="2018-08" db="EMBL/GenBank/DDBJ databases">
        <title>Genomic Encyclopedia of Type Strains, Phase III (KMG-III): the genomes of soil and plant-associated and newly described type strains.</title>
        <authorList>
            <person name="Whitman W."/>
        </authorList>
    </citation>
    <scope>NUCLEOTIDE SEQUENCE [LARGE SCALE GENOMIC DNA]</scope>
    <source>
        <strain evidence="1 2">325-5</strain>
    </source>
</reference>
<evidence type="ECO:0000313" key="1">
    <source>
        <dbReference type="EMBL" id="REE80858.1"/>
    </source>
</evidence>
<gene>
    <name evidence="1" type="ORF">BX611_2516</name>
</gene>
<accession>A0A3D9RMQ0</accession>
<name>A0A3D9RMQ0_9FLAO</name>
<organism evidence="1 2">
    <name type="scientific">Lutibacter oceani</name>
    <dbReference type="NCBI Taxonomy" id="1853311"/>
    <lineage>
        <taxon>Bacteria</taxon>
        <taxon>Pseudomonadati</taxon>
        <taxon>Bacteroidota</taxon>
        <taxon>Flavobacteriia</taxon>
        <taxon>Flavobacteriales</taxon>
        <taxon>Flavobacteriaceae</taxon>
        <taxon>Lutibacter</taxon>
    </lineage>
</organism>
<keyword evidence="2" id="KW-1185">Reference proteome</keyword>
<proteinExistence type="predicted"/>
<dbReference type="OrthoDB" id="1488726at2"/>
<evidence type="ECO:0000313" key="2">
    <source>
        <dbReference type="Proteomes" id="UP000256429"/>
    </source>
</evidence>
<dbReference type="EMBL" id="QTTQ01000011">
    <property type="protein sequence ID" value="REE80858.1"/>
    <property type="molecule type" value="Genomic_DNA"/>
</dbReference>